<evidence type="ECO:0000313" key="1">
    <source>
        <dbReference type="EMBL" id="MCA2096060.1"/>
    </source>
</evidence>
<protein>
    <submittedName>
        <fullName evidence="1">Uncharacterized protein</fullName>
    </submittedName>
</protein>
<reference evidence="2" key="1">
    <citation type="submission" date="2023-07" db="EMBL/GenBank/DDBJ databases">
        <title>FDA dAtabase for Regulatory Grade micrObial Sequences (FDA-ARGOS): Supporting development and validation of Infectious Disease Dx tests.</title>
        <authorList>
            <person name="Sproer C."/>
            <person name="Gronow S."/>
            <person name="Severitt S."/>
            <person name="Schroder I."/>
            <person name="Tallon L."/>
            <person name="Sadzewicz L."/>
            <person name="Zhao X."/>
            <person name="Boylan J."/>
            <person name="Ott S."/>
            <person name="Bowen H."/>
            <person name="Vavikolanu K."/>
            <person name="Hazen T."/>
            <person name="Aluvathingal J."/>
            <person name="Nadendla S."/>
            <person name="Lowell S."/>
            <person name="Myers T."/>
            <person name="Yan Y."/>
        </authorList>
    </citation>
    <scope>NUCLEOTIDE SEQUENCE [LARGE SCALE GENOMIC DNA]</scope>
    <source>
        <strain evidence="2">FDAARGOS_1538</strain>
    </source>
</reference>
<dbReference type="RefSeq" id="WP_209773558.1">
    <property type="nucleotide sequence ID" value="NZ_JAGGLO010000004.1"/>
</dbReference>
<accession>A0ABS7YWE5</accession>
<keyword evidence="2" id="KW-1185">Reference proteome</keyword>
<sequence length="134" mass="14806">MIDLNEQIKIGKVSSVDVGKRTARVIFEDQEDMVSAELKVLINHPLIKISKKDNGGNWNGVGAYNSEPRNLGGDSYKKELPDTIKLKKVITYQGEPHTHELNVEIHPWLPYVGQFVLCAFPSIGAGDGFILGGF</sequence>
<organism evidence="1 2">
    <name type="scientific">Anaerococcus degeneri</name>
    <dbReference type="NCBI Taxonomy" id="361500"/>
    <lineage>
        <taxon>Bacteria</taxon>
        <taxon>Bacillati</taxon>
        <taxon>Bacillota</taxon>
        <taxon>Tissierellia</taxon>
        <taxon>Tissierellales</taxon>
        <taxon>Peptoniphilaceae</taxon>
        <taxon>Anaerococcus</taxon>
    </lineage>
</organism>
<proteinExistence type="predicted"/>
<evidence type="ECO:0000313" key="2">
    <source>
        <dbReference type="Proteomes" id="UP001198374"/>
    </source>
</evidence>
<dbReference type="EMBL" id="JAIWIY010000001">
    <property type="protein sequence ID" value="MCA2096060.1"/>
    <property type="molecule type" value="Genomic_DNA"/>
</dbReference>
<comment type="caution">
    <text evidence="1">The sequence shown here is derived from an EMBL/GenBank/DDBJ whole genome shotgun (WGS) entry which is preliminary data.</text>
</comment>
<gene>
    <name evidence="1" type="ORF">LDJ82_03930</name>
</gene>
<dbReference type="Proteomes" id="UP001198374">
    <property type="component" value="Unassembled WGS sequence"/>
</dbReference>
<name>A0ABS7YWE5_9FIRM</name>